<keyword evidence="3" id="KW-0732">Signal</keyword>
<keyword evidence="2" id="KW-0812">Transmembrane</keyword>
<dbReference type="NCBIfam" id="TIGR01167">
    <property type="entry name" value="LPXTG_anchor"/>
    <property type="match status" value="1"/>
</dbReference>
<dbReference type="AlphaFoldDB" id="A0A9X7AQW7"/>
<comment type="caution">
    <text evidence="4">The sequence shown here is derived from an EMBL/GenBank/DDBJ whole genome shotgun (WGS) entry which is preliminary data.</text>
</comment>
<feature type="transmembrane region" description="Helical" evidence="2">
    <location>
        <begin position="91"/>
        <end position="108"/>
    </location>
</feature>
<dbReference type="EMBL" id="NVCO01000017">
    <property type="protein sequence ID" value="PFT49058.1"/>
    <property type="molecule type" value="Genomic_DNA"/>
</dbReference>
<reference evidence="4 5" key="1">
    <citation type="submission" date="2017-09" db="EMBL/GenBank/DDBJ databases">
        <title>Large-scale bioinformatics analysis of Bacillus genomes uncovers conserved roles of natural products in bacterial physiology.</title>
        <authorList>
            <consortium name="Agbiome Team Llc"/>
            <person name="Bleich R.M."/>
            <person name="Grubbs K.J."/>
            <person name="Santa Maria K.C."/>
            <person name="Allen S.E."/>
            <person name="Farag S."/>
            <person name="Shank E.A."/>
            <person name="Bowers A."/>
        </authorList>
    </citation>
    <scope>NUCLEOTIDE SEQUENCE [LARGE SCALE GENOMIC DNA]</scope>
    <source>
        <strain evidence="4 5">AFS065400</strain>
    </source>
</reference>
<accession>A0A9X7AQW7</accession>
<evidence type="ECO:0000256" key="3">
    <source>
        <dbReference type="SAM" id="SignalP"/>
    </source>
</evidence>
<evidence type="ECO:0000256" key="1">
    <source>
        <dbReference type="SAM" id="MobiDB-lite"/>
    </source>
</evidence>
<feature type="region of interest" description="Disordered" evidence="1">
    <location>
        <begin position="47"/>
        <end position="91"/>
    </location>
</feature>
<proteinExistence type="predicted"/>
<dbReference type="Proteomes" id="UP000226106">
    <property type="component" value="Unassembled WGS sequence"/>
</dbReference>
<feature type="compositionally biased region" description="Basic and acidic residues" evidence="1">
    <location>
        <begin position="56"/>
        <end position="65"/>
    </location>
</feature>
<evidence type="ECO:0000313" key="5">
    <source>
        <dbReference type="Proteomes" id="UP000226106"/>
    </source>
</evidence>
<gene>
    <name evidence="4" type="ORF">COK72_06725</name>
</gene>
<organism evidence="4 5">
    <name type="scientific">Bacillus thuringiensis</name>
    <dbReference type="NCBI Taxonomy" id="1428"/>
    <lineage>
        <taxon>Bacteria</taxon>
        <taxon>Bacillati</taxon>
        <taxon>Bacillota</taxon>
        <taxon>Bacilli</taxon>
        <taxon>Bacillales</taxon>
        <taxon>Bacillaceae</taxon>
        <taxon>Bacillus</taxon>
        <taxon>Bacillus cereus group</taxon>
    </lineage>
</organism>
<feature type="chain" id="PRO_5040984012" evidence="3">
    <location>
        <begin position="26"/>
        <end position="120"/>
    </location>
</feature>
<keyword evidence="2" id="KW-1133">Transmembrane helix</keyword>
<feature type="signal peptide" evidence="3">
    <location>
        <begin position="1"/>
        <end position="25"/>
    </location>
</feature>
<sequence>MRKNKLCFLLGMVLLCLSFPIISNADESQTHRSEGEVTFYGKYIESDLNDSTDSGGSKKSEKDTSQDGSNSKVENNHPLKKIPQTGDTSDWGITMIGFLFTVSTFYLVRKYKKVQWSESV</sequence>
<evidence type="ECO:0000256" key="2">
    <source>
        <dbReference type="SAM" id="Phobius"/>
    </source>
</evidence>
<name>A0A9X7AQW7_BACTU</name>
<keyword evidence="2" id="KW-0472">Membrane</keyword>
<evidence type="ECO:0000313" key="4">
    <source>
        <dbReference type="EMBL" id="PFT49058.1"/>
    </source>
</evidence>
<protein>
    <submittedName>
        <fullName evidence="4">Cell wall protein</fullName>
    </submittedName>
</protein>